<evidence type="ECO:0000313" key="2">
    <source>
        <dbReference type="EMBL" id="WFG95971.1"/>
    </source>
</evidence>
<name>A0AAX3SXC8_SPICI</name>
<reference evidence="2 3" key="1">
    <citation type="submission" date="2022-04" db="EMBL/GenBank/DDBJ databases">
        <title>Whole genome of Spiroplasma citri.</title>
        <authorList>
            <person name="Khanchezar A."/>
            <person name="Izadpanah K."/>
            <person name="Taghavi M."/>
            <person name="Ghorbani A."/>
            <person name="Beven L."/>
        </authorList>
    </citation>
    <scope>NUCLEOTIDE SEQUENCE [LARGE SCALE GENOMIC DNA]</scope>
    <source>
        <strain evidence="2 3">D4</strain>
    </source>
</reference>
<evidence type="ECO:0000313" key="3">
    <source>
        <dbReference type="Proteomes" id="UP001214629"/>
    </source>
</evidence>
<keyword evidence="3" id="KW-1185">Reference proteome</keyword>
<keyword evidence="1" id="KW-1133">Transmembrane helix</keyword>
<organism evidence="2 3">
    <name type="scientific">Spiroplasma citri</name>
    <dbReference type="NCBI Taxonomy" id="2133"/>
    <lineage>
        <taxon>Bacteria</taxon>
        <taxon>Bacillati</taxon>
        <taxon>Mycoplasmatota</taxon>
        <taxon>Mollicutes</taxon>
        <taxon>Entomoplasmatales</taxon>
        <taxon>Spiroplasmataceae</taxon>
        <taxon>Spiroplasma</taxon>
    </lineage>
</organism>
<keyword evidence="1" id="KW-0472">Membrane</keyword>
<dbReference type="AlphaFoldDB" id="A0AAX3SXC8"/>
<sequence length="79" mass="9229">MKTNKVTITGFAIGIIVLVLNIIIDIIVLNMALIVSTGITEQSSNIELYRWEGVGEPHTNTNYWQKHRWNYWLKRTKRN</sequence>
<dbReference type="Proteomes" id="UP001214629">
    <property type="component" value="Chromosome"/>
</dbReference>
<proteinExistence type="predicted"/>
<feature type="transmembrane region" description="Helical" evidence="1">
    <location>
        <begin position="12"/>
        <end position="35"/>
    </location>
</feature>
<dbReference type="RefSeq" id="WP_277938392.1">
    <property type="nucleotide sequence ID" value="NZ_CP096246.1"/>
</dbReference>
<keyword evidence="1" id="KW-0812">Transmembrane</keyword>
<dbReference type="EMBL" id="CP096246">
    <property type="protein sequence ID" value="WFG95971.1"/>
    <property type="molecule type" value="Genomic_DNA"/>
</dbReference>
<evidence type="ECO:0008006" key="4">
    <source>
        <dbReference type="Google" id="ProtNLM"/>
    </source>
</evidence>
<accession>A0AAX3SXC8</accession>
<protein>
    <recommendedName>
        <fullName evidence="4">Plectrovirus-related protein</fullName>
    </recommendedName>
</protein>
<gene>
    <name evidence="2" type="ORF">M0C40_07655</name>
</gene>
<evidence type="ECO:0000256" key="1">
    <source>
        <dbReference type="SAM" id="Phobius"/>
    </source>
</evidence>